<evidence type="ECO:0000313" key="2">
    <source>
        <dbReference type="Proteomes" id="UP000219036"/>
    </source>
</evidence>
<accession>A0A285N9E2</accession>
<name>A0A285N9E2_9AQUI</name>
<proteinExistence type="predicted"/>
<dbReference type="Proteomes" id="UP000219036">
    <property type="component" value="Unassembled WGS sequence"/>
</dbReference>
<evidence type="ECO:0000313" key="1">
    <source>
        <dbReference type="EMBL" id="SNZ06124.1"/>
    </source>
</evidence>
<dbReference type="AlphaFoldDB" id="A0A285N9E2"/>
<sequence length="93" mass="10679">MLIYSTMFKILLSIILALSIGVSTVHHHKDGRIHLDCPVCVFQINNHSDNSDISINLPVIENPPVIPDKKENKNSYKKIRHYQQRAPPFSLYL</sequence>
<reference evidence="2" key="1">
    <citation type="submission" date="2017-09" db="EMBL/GenBank/DDBJ databases">
        <authorList>
            <person name="Varghese N."/>
            <person name="Submissions S."/>
        </authorList>
    </citation>
    <scope>NUCLEOTIDE SEQUENCE [LARGE SCALE GENOMIC DNA]</scope>
    <source>
        <strain evidence="2">DSM 15103</strain>
    </source>
</reference>
<gene>
    <name evidence="1" type="ORF">SAMN06265182_0570</name>
</gene>
<dbReference type="EMBL" id="OBEI01000002">
    <property type="protein sequence ID" value="SNZ06124.1"/>
    <property type="molecule type" value="Genomic_DNA"/>
</dbReference>
<keyword evidence="2" id="KW-1185">Reference proteome</keyword>
<protein>
    <submittedName>
        <fullName evidence="1">Uncharacterized protein</fullName>
    </submittedName>
</protein>
<organism evidence="1 2">
    <name type="scientific">Persephonella hydrogeniphila</name>
    <dbReference type="NCBI Taxonomy" id="198703"/>
    <lineage>
        <taxon>Bacteria</taxon>
        <taxon>Pseudomonadati</taxon>
        <taxon>Aquificota</taxon>
        <taxon>Aquificia</taxon>
        <taxon>Aquificales</taxon>
        <taxon>Hydrogenothermaceae</taxon>
        <taxon>Persephonella</taxon>
    </lineage>
</organism>